<dbReference type="SUPFAM" id="SSF52540">
    <property type="entry name" value="P-loop containing nucleoside triphosphate hydrolases"/>
    <property type="match status" value="1"/>
</dbReference>
<dbReference type="InterPro" id="IPR027417">
    <property type="entry name" value="P-loop_NTPase"/>
</dbReference>
<evidence type="ECO:0000256" key="3">
    <source>
        <dbReference type="ARBA" id="ARBA00022737"/>
    </source>
</evidence>
<evidence type="ECO:0000256" key="2">
    <source>
        <dbReference type="ARBA" id="ARBA00022614"/>
    </source>
</evidence>
<dbReference type="OrthoDB" id="1188997at2759"/>
<dbReference type="PRINTS" id="PR00364">
    <property type="entry name" value="DISEASERSIST"/>
</dbReference>
<dbReference type="Gene3D" id="3.80.10.10">
    <property type="entry name" value="Ribonuclease Inhibitor"/>
    <property type="match status" value="2"/>
</dbReference>
<dbReference type="Pfam" id="PF01582">
    <property type="entry name" value="TIR"/>
    <property type="match status" value="1"/>
</dbReference>
<dbReference type="SMART" id="SM00255">
    <property type="entry name" value="TIR"/>
    <property type="match status" value="1"/>
</dbReference>
<dbReference type="AlphaFoldDB" id="A0A2P5D3R6"/>
<evidence type="ECO:0000256" key="4">
    <source>
        <dbReference type="ARBA" id="ARBA00022801"/>
    </source>
</evidence>
<dbReference type="PANTHER" id="PTHR11017">
    <property type="entry name" value="LEUCINE-RICH REPEAT-CONTAINING PROTEIN"/>
    <property type="match status" value="1"/>
</dbReference>
<dbReference type="InterPro" id="IPR058192">
    <property type="entry name" value="WHD_ROQ1-like"/>
</dbReference>
<dbReference type="Pfam" id="PF00931">
    <property type="entry name" value="NB-ARC"/>
    <property type="match status" value="1"/>
</dbReference>
<dbReference type="InterPro" id="IPR045344">
    <property type="entry name" value="C-JID"/>
</dbReference>
<dbReference type="InterPro" id="IPR042197">
    <property type="entry name" value="Apaf_helical"/>
</dbReference>
<dbReference type="GO" id="GO:0006952">
    <property type="term" value="P:defense response"/>
    <property type="evidence" value="ECO:0007669"/>
    <property type="project" value="InterPro"/>
</dbReference>
<evidence type="ECO:0000313" key="9">
    <source>
        <dbReference type="Proteomes" id="UP000237105"/>
    </source>
</evidence>
<organism evidence="8 9">
    <name type="scientific">Parasponia andersonii</name>
    <name type="common">Sponia andersonii</name>
    <dbReference type="NCBI Taxonomy" id="3476"/>
    <lineage>
        <taxon>Eukaryota</taxon>
        <taxon>Viridiplantae</taxon>
        <taxon>Streptophyta</taxon>
        <taxon>Embryophyta</taxon>
        <taxon>Tracheophyta</taxon>
        <taxon>Spermatophyta</taxon>
        <taxon>Magnoliopsida</taxon>
        <taxon>eudicotyledons</taxon>
        <taxon>Gunneridae</taxon>
        <taxon>Pentapetalae</taxon>
        <taxon>rosids</taxon>
        <taxon>fabids</taxon>
        <taxon>Rosales</taxon>
        <taxon>Cannabaceae</taxon>
        <taxon>Parasponia</taxon>
    </lineage>
</organism>
<dbReference type="InterPro" id="IPR032675">
    <property type="entry name" value="LRR_dom_sf"/>
</dbReference>
<dbReference type="Pfam" id="PF07725">
    <property type="entry name" value="LRR_3"/>
    <property type="match status" value="1"/>
</dbReference>
<dbReference type="Gene3D" id="3.40.50.300">
    <property type="entry name" value="P-loop containing nucleotide triphosphate hydrolases"/>
    <property type="match status" value="1"/>
</dbReference>
<feature type="domain" description="TIR" evidence="7">
    <location>
        <begin position="16"/>
        <end position="183"/>
    </location>
</feature>
<dbReference type="Pfam" id="PF20160">
    <property type="entry name" value="C-JID"/>
    <property type="match status" value="1"/>
</dbReference>
<proteinExistence type="predicted"/>
<dbReference type="InterPro" id="IPR000157">
    <property type="entry name" value="TIR_dom"/>
</dbReference>
<dbReference type="GO" id="GO:0061809">
    <property type="term" value="F:NAD+ nucleosidase activity, cyclic ADP-ribose generating"/>
    <property type="evidence" value="ECO:0007669"/>
    <property type="project" value="UniProtKB-EC"/>
</dbReference>
<keyword evidence="5" id="KW-0520">NAD</keyword>
<accession>A0A2P5D3R6</accession>
<evidence type="ECO:0000313" key="8">
    <source>
        <dbReference type="EMBL" id="PON67942.1"/>
    </source>
</evidence>
<dbReference type="Gene3D" id="1.10.8.430">
    <property type="entry name" value="Helical domain of apoptotic protease-activating factors"/>
    <property type="match status" value="1"/>
</dbReference>
<dbReference type="PROSITE" id="PS50104">
    <property type="entry name" value="TIR"/>
    <property type="match status" value="1"/>
</dbReference>
<keyword evidence="4" id="KW-0378">Hydrolase</keyword>
<dbReference type="PANTHER" id="PTHR11017:SF479">
    <property type="entry name" value="DISEASE RESISTANCE PROTEIN (TIR-NBS-LRR CLASS) FAMILY"/>
    <property type="match status" value="1"/>
</dbReference>
<sequence length="1075" mass="123153">MDLASSSSSCSIPTSKKNDVFISFRGEDTRNNFTSHLYAALRRKNIETYIDEENLKRGDEISPALLRAIEESRVSVVVLSKNYADSGWCLDELVHILQCRETGGQQVVPIFCDVDPSHVRKQRESYAVAFAKLEQRFQDNMDKVLSWRNALKKVADLAGWNSHDIRSESKLVETIVEDILKKLNAKSPSYYCESKGLVGIEKRIQQIEPLLYIGSLDVRIIGIWGMGGIGKTTLARALFDRISSSFEGCCFLANIREESEKNGLYTLENKLFSELLEDKDVNTVTLPMRSRLSRKEAFIVLDDVNDPEQLEVLAGDHSMFGTKSRIIVTSRDRQVLQGGVDKIYQVHGLDPDEALELFYSHAFKKSSPTPYHKELSKQVVRYARGNPLALKVFASFLCGRRQAQWDSALSKLKKVSKERIHNMLRISYDGLDQMVKDIFLDIACFFKGMDKEYVERLLDGCDLYANLGIDDLVDKSLLTIENNKLLMHDLVQELGWQIVYQESTKEPGKRSRIWDAQDIYHVLKNNTGTINVEGLFLNTGEVREMHLNPTVFLKMYNLRLLKIYGKYDTKCKVYFPQGLQSLPDQLRLLYWDKYPLKSLPSNFSPHNLVQLDLPNSQVEQLWNGVQDLTNLRSINFSGSVQLTQIPDLSRASNIEVANFRHCENLLQVPSFQHLEKLSELRLDGCSSLDKFPLLPRNIKWLSLAFTAIEQVHSSEIDTLSSLEHFELNDCIRLKCLPSSIMLKSVTTFNLSGCTELKKFPEISEPMEYLTMLSLDRIGVKELPSSIENLLKLTRLHLCDCQDLESLPNSIRNLNSLTELLIYFCTKLVYIPQLPSSVRYLDAKCCTSLKMVSSSITSFERDWYERSCQEQLVFKDCLMLDYEARNNIMVDAQFRILRMAIVSSKYGLESYYDSRSEICWPTDEIPAWFSYQSVGSSLSIKISHDCLSNNFLGVALCTISSFITADGRDTMFWQHFWYGNFWYHLPGRDRNIVIMKYDHAFLVHSGSSFIEFLKAKQEEYGINWHCSTTTSFHFSMLVENGQPAKGIKVKKCGVHFLYAQDAEKFQINVSQNPKLS</sequence>
<dbReference type="InterPro" id="IPR011713">
    <property type="entry name" value="Leu-rich_rpt_3"/>
</dbReference>
<protein>
    <recommendedName>
        <fullName evidence="1">ADP-ribosyl cyclase/cyclic ADP-ribose hydrolase</fullName>
        <ecNumber evidence="1">3.2.2.6</ecNumber>
    </recommendedName>
</protein>
<dbReference type="SUPFAM" id="SSF52058">
    <property type="entry name" value="L domain-like"/>
    <property type="match status" value="1"/>
</dbReference>
<dbReference type="Pfam" id="PF23282">
    <property type="entry name" value="WHD_ROQ1"/>
    <property type="match status" value="1"/>
</dbReference>
<keyword evidence="3" id="KW-0677">Repeat</keyword>
<evidence type="ECO:0000256" key="1">
    <source>
        <dbReference type="ARBA" id="ARBA00011982"/>
    </source>
</evidence>
<evidence type="ECO:0000256" key="6">
    <source>
        <dbReference type="ARBA" id="ARBA00047304"/>
    </source>
</evidence>
<dbReference type="Gene3D" id="3.40.50.10140">
    <property type="entry name" value="Toll/interleukin-1 receptor homology (TIR) domain"/>
    <property type="match status" value="1"/>
</dbReference>
<dbReference type="InterPro" id="IPR044974">
    <property type="entry name" value="Disease_R_plants"/>
</dbReference>
<comment type="catalytic activity">
    <reaction evidence="6">
        <text>NAD(+) + H2O = ADP-D-ribose + nicotinamide + H(+)</text>
        <dbReference type="Rhea" id="RHEA:16301"/>
        <dbReference type="ChEBI" id="CHEBI:15377"/>
        <dbReference type="ChEBI" id="CHEBI:15378"/>
        <dbReference type="ChEBI" id="CHEBI:17154"/>
        <dbReference type="ChEBI" id="CHEBI:57540"/>
        <dbReference type="ChEBI" id="CHEBI:57967"/>
        <dbReference type="EC" id="3.2.2.6"/>
    </reaction>
    <physiologicalReaction direction="left-to-right" evidence="6">
        <dbReference type="Rhea" id="RHEA:16302"/>
    </physiologicalReaction>
</comment>
<dbReference type="InterPro" id="IPR002182">
    <property type="entry name" value="NB-ARC"/>
</dbReference>
<dbReference type="GO" id="GO:0007165">
    <property type="term" value="P:signal transduction"/>
    <property type="evidence" value="ECO:0007669"/>
    <property type="project" value="InterPro"/>
</dbReference>
<comment type="caution">
    <text evidence="8">The sequence shown here is derived from an EMBL/GenBank/DDBJ whole genome shotgun (WGS) entry which is preliminary data.</text>
</comment>
<keyword evidence="9" id="KW-1185">Reference proteome</keyword>
<gene>
    <name evidence="8" type="primary">PanTNL27</name>
    <name evidence="8" type="ORF">PanWU01x14_099390</name>
</gene>
<evidence type="ECO:0000256" key="5">
    <source>
        <dbReference type="ARBA" id="ARBA00023027"/>
    </source>
</evidence>
<dbReference type="EMBL" id="JXTB01000067">
    <property type="protein sequence ID" value="PON67942.1"/>
    <property type="molecule type" value="Genomic_DNA"/>
</dbReference>
<dbReference type="InterPro" id="IPR035897">
    <property type="entry name" value="Toll_tir_struct_dom_sf"/>
</dbReference>
<evidence type="ECO:0000259" key="7">
    <source>
        <dbReference type="PROSITE" id="PS50104"/>
    </source>
</evidence>
<reference evidence="9" key="1">
    <citation type="submission" date="2016-06" db="EMBL/GenBank/DDBJ databases">
        <title>Parallel loss of symbiosis genes in relatives of nitrogen-fixing non-legume Parasponia.</title>
        <authorList>
            <person name="Van Velzen R."/>
            <person name="Holmer R."/>
            <person name="Bu F."/>
            <person name="Rutten L."/>
            <person name="Van Zeijl A."/>
            <person name="Liu W."/>
            <person name="Santuari L."/>
            <person name="Cao Q."/>
            <person name="Sharma T."/>
            <person name="Shen D."/>
            <person name="Roswanjaya Y."/>
            <person name="Wardhani T."/>
            <person name="Kalhor M.S."/>
            <person name="Jansen J."/>
            <person name="Van den Hoogen J."/>
            <person name="Gungor B."/>
            <person name="Hartog M."/>
            <person name="Hontelez J."/>
            <person name="Verver J."/>
            <person name="Yang W.-C."/>
            <person name="Schijlen E."/>
            <person name="Repin R."/>
            <person name="Schilthuizen M."/>
            <person name="Schranz E."/>
            <person name="Heidstra R."/>
            <person name="Miyata K."/>
            <person name="Fedorova E."/>
            <person name="Kohlen W."/>
            <person name="Bisseling T."/>
            <person name="Smit S."/>
            <person name="Geurts R."/>
        </authorList>
    </citation>
    <scope>NUCLEOTIDE SEQUENCE [LARGE SCALE GENOMIC DNA]</scope>
    <source>
        <strain evidence="9">cv. WU1-14</strain>
    </source>
</reference>
<keyword evidence="2" id="KW-0433">Leucine-rich repeat</keyword>
<dbReference type="GO" id="GO:0043531">
    <property type="term" value="F:ADP binding"/>
    <property type="evidence" value="ECO:0007669"/>
    <property type="project" value="InterPro"/>
</dbReference>
<name>A0A2P5D3R6_PARAD</name>
<dbReference type="EC" id="3.2.2.6" evidence="1"/>
<dbReference type="FunFam" id="3.40.50.10140:FF:000007">
    <property type="entry name" value="Disease resistance protein (TIR-NBS-LRR class)"/>
    <property type="match status" value="1"/>
</dbReference>
<dbReference type="SUPFAM" id="SSF52200">
    <property type="entry name" value="Toll/Interleukin receptor TIR domain"/>
    <property type="match status" value="1"/>
</dbReference>
<dbReference type="Proteomes" id="UP000237105">
    <property type="component" value="Unassembled WGS sequence"/>
</dbReference>